<dbReference type="NCBIfam" id="TIGR01090">
    <property type="entry name" value="apt"/>
    <property type="match status" value="1"/>
</dbReference>
<evidence type="ECO:0000313" key="14">
    <source>
        <dbReference type="Proteomes" id="UP001500101"/>
    </source>
</evidence>
<evidence type="ECO:0000256" key="3">
    <source>
        <dbReference type="ARBA" id="ARBA00004496"/>
    </source>
</evidence>
<evidence type="ECO:0000256" key="6">
    <source>
        <dbReference type="ARBA" id="ARBA00011893"/>
    </source>
</evidence>
<dbReference type="NCBIfam" id="NF002636">
    <property type="entry name" value="PRK02304.1-5"/>
    <property type="match status" value="1"/>
</dbReference>
<evidence type="ECO:0000313" key="13">
    <source>
        <dbReference type="EMBL" id="GAA4130812.1"/>
    </source>
</evidence>
<keyword evidence="7 11" id="KW-0963">Cytoplasm</keyword>
<comment type="pathway">
    <text evidence="4 11">Purine metabolism; AMP biosynthesis via salvage pathway; AMP from adenine: step 1/1.</text>
</comment>
<reference evidence="14" key="1">
    <citation type="journal article" date="2019" name="Int. J. Syst. Evol. Microbiol.">
        <title>The Global Catalogue of Microorganisms (GCM) 10K type strain sequencing project: providing services to taxonomists for standard genome sequencing and annotation.</title>
        <authorList>
            <consortium name="The Broad Institute Genomics Platform"/>
            <consortium name="The Broad Institute Genome Sequencing Center for Infectious Disease"/>
            <person name="Wu L."/>
            <person name="Ma J."/>
        </authorList>
    </citation>
    <scope>NUCLEOTIDE SEQUENCE [LARGE SCALE GENOMIC DNA]</scope>
    <source>
        <strain evidence="14">JCM 16704</strain>
    </source>
</reference>
<dbReference type="EC" id="2.4.2.7" evidence="6 11"/>
<comment type="subunit">
    <text evidence="11">Homodimer.</text>
</comment>
<keyword evidence="14" id="KW-1185">Reference proteome</keyword>
<name>A0ABP7Y5F5_9SPHI</name>
<keyword evidence="8 11" id="KW-0328">Glycosyltransferase</keyword>
<dbReference type="PANTHER" id="PTHR32315">
    <property type="entry name" value="ADENINE PHOSPHORIBOSYLTRANSFERASE"/>
    <property type="match status" value="1"/>
</dbReference>
<dbReference type="CDD" id="cd06223">
    <property type="entry name" value="PRTases_typeI"/>
    <property type="match status" value="1"/>
</dbReference>
<dbReference type="NCBIfam" id="NF002634">
    <property type="entry name" value="PRK02304.1-3"/>
    <property type="match status" value="1"/>
</dbReference>
<evidence type="ECO:0000256" key="1">
    <source>
        <dbReference type="ARBA" id="ARBA00000868"/>
    </source>
</evidence>
<comment type="function">
    <text evidence="2 11">Catalyzes a salvage reaction resulting in the formation of AMP, that is energically less costly than de novo synthesis.</text>
</comment>
<dbReference type="SUPFAM" id="SSF53271">
    <property type="entry name" value="PRTase-like"/>
    <property type="match status" value="1"/>
</dbReference>
<gene>
    <name evidence="11" type="primary">apt</name>
    <name evidence="13" type="ORF">GCM10022216_00250</name>
</gene>
<comment type="caution">
    <text evidence="13">The sequence shown here is derived from an EMBL/GenBank/DDBJ whole genome shotgun (WGS) entry which is preliminary data.</text>
</comment>
<organism evidence="13 14">
    <name type="scientific">Sphingobacterium kyonggiense</name>
    <dbReference type="NCBI Taxonomy" id="714075"/>
    <lineage>
        <taxon>Bacteria</taxon>
        <taxon>Pseudomonadati</taxon>
        <taxon>Bacteroidota</taxon>
        <taxon>Sphingobacteriia</taxon>
        <taxon>Sphingobacteriales</taxon>
        <taxon>Sphingobacteriaceae</taxon>
        <taxon>Sphingobacterium</taxon>
    </lineage>
</organism>
<comment type="subcellular location">
    <subcellularLocation>
        <location evidence="3 11">Cytoplasm</location>
    </subcellularLocation>
</comment>
<dbReference type="InterPro" id="IPR029057">
    <property type="entry name" value="PRTase-like"/>
</dbReference>
<dbReference type="HAMAP" id="MF_00004">
    <property type="entry name" value="Aden_phosphoribosyltr"/>
    <property type="match status" value="1"/>
</dbReference>
<dbReference type="EMBL" id="BAAAZI010000001">
    <property type="protein sequence ID" value="GAA4130812.1"/>
    <property type="molecule type" value="Genomic_DNA"/>
</dbReference>
<evidence type="ECO:0000256" key="9">
    <source>
        <dbReference type="ARBA" id="ARBA00022679"/>
    </source>
</evidence>
<dbReference type="Pfam" id="PF00156">
    <property type="entry name" value="Pribosyltran"/>
    <property type="match status" value="1"/>
</dbReference>
<evidence type="ECO:0000256" key="8">
    <source>
        <dbReference type="ARBA" id="ARBA00022676"/>
    </source>
</evidence>
<evidence type="ECO:0000256" key="2">
    <source>
        <dbReference type="ARBA" id="ARBA00003968"/>
    </source>
</evidence>
<protein>
    <recommendedName>
        <fullName evidence="6 11">Adenine phosphoribosyltransferase</fullName>
        <shortName evidence="11">APRT</shortName>
        <ecNumber evidence="6 11">2.4.2.7</ecNumber>
    </recommendedName>
</protein>
<evidence type="ECO:0000256" key="4">
    <source>
        <dbReference type="ARBA" id="ARBA00004659"/>
    </source>
</evidence>
<proteinExistence type="inferred from homology"/>
<evidence type="ECO:0000256" key="7">
    <source>
        <dbReference type="ARBA" id="ARBA00022490"/>
    </source>
</evidence>
<accession>A0ABP7Y5F5</accession>
<dbReference type="RefSeq" id="WP_344672653.1">
    <property type="nucleotide sequence ID" value="NZ_BAAAZI010000001.1"/>
</dbReference>
<evidence type="ECO:0000256" key="11">
    <source>
        <dbReference type="HAMAP-Rule" id="MF_00004"/>
    </source>
</evidence>
<feature type="domain" description="Phosphoribosyltransferase" evidence="12">
    <location>
        <begin position="31"/>
        <end position="152"/>
    </location>
</feature>
<dbReference type="InterPro" id="IPR050054">
    <property type="entry name" value="UPRTase/APRTase"/>
</dbReference>
<sequence length="178" mass="19903">MENIEKQLTSVIRDIPDFPQPGIVFKDITPLLQHPELVQAAVERFVERLEGIDFDVIAGIESRGFLFGFLLAQRLNKPFIPIRKQGKLPFHCVSESYKLEYGQATIEMHEDAFPAGTKVLIHDDLLATGGTVVAASKLIEQLGAEVAAYCFVISLDFLQSAGRLTRFSEKIISLVHYE</sequence>
<comment type="catalytic activity">
    <reaction evidence="1 11">
        <text>AMP + diphosphate = 5-phospho-alpha-D-ribose 1-diphosphate + adenine</text>
        <dbReference type="Rhea" id="RHEA:16609"/>
        <dbReference type="ChEBI" id="CHEBI:16708"/>
        <dbReference type="ChEBI" id="CHEBI:33019"/>
        <dbReference type="ChEBI" id="CHEBI:58017"/>
        <dbReference type="ChEBI" id="CHEBI:456215"/>
        <dbReference type="EC" id="2.4.2.7"/>
    </reaction>
</comment>
<keyword evidence="9 11" id="KW-0808">Transferase</keyword>
<keyword evidence="10 11" id="KW-0660">Purine salvage</keyword>
<evidence type="ECO:0000256" key="10">
    <source>
        <dbReference type="ARBA" id="ARBA00022726"/>
    </source>
</evidence>
<dbReference type="InterPro" id="IPR000836">
    <property type="entry name" value="PRTase_dom"/>
</dbReference>
<dbReference type="GO" id="GO:0016757">
    <property type="term" value="F:glycosyltransferase activity"/>
    <property type="evidence" value="ECO:0007669"/>
    <property type="project" value="UniProtKB-KW"/>
</dbReference>
<comment type="similarity">
    <text evidence="5 11">Belongs to the purine/pyrimidine phosphoribosyltransferase family.</text>
</comment>
<dbReference type="Proteomes" id="UP001500101">
    <property type="component" value="Unassembled WGS sequence"/>
</dbReference>
<evidence type="ECO:0000259" key="12">
    <source>
        <dbReference type="Pfam" id="PF00156"/>
    </source>
</evidence>
<dbReference type="Gene3D" id="3.40.50.2020">
    <property type="match status" value="1"/>
</dbReference>
<dbReference type="PANTHER" id="PTHR32315:SF3">
    <property type="entry name" value="ADENINE PHOSPHORIBOSYLTRANSFERASE"/>
    <property type="match status" value="1"/>
</dbReference>
<dbReference type="InterPro" id="IPR005764">
    <property type="entry name" value="Ade_phspho_trans"/>
</dbReference>
<evidence type="ECO:0000256" key="5">
    <source>
        <dbReference type="ARBA" id="ARBA00008391"/>
    </source>
</evidence>